<dbReference type="EMBL" id="PDJF01000001">
    <property type="protein sequence ID" value="PFG28794.1"/>
    <property type="molecule type" value="Genomic_DNA"/>
</dbReference>
<keyword evidence="1 2" id="KW-0500">Molybdenum</keyword>
<gene>
    <name evidence="4" type="ORF">ATK06_1918</name>
</gene>
<dbReference type="Proteomes" id="UP000221653">
    <property type="component" value="Unassembled WGS sequence"/>
</dbReference>
<evidence type="ECO:0000313" key="5">
    <source>
        <dbReference type="Proteomes" id="UP000221653"/>
    </source>
</evidence>
<evidence type="ECO:0000259" key="3">
    <source>
        <dbReference type="PROSITE" id="PS51866"/>
    </source>
</evidence>
<dbReference type="InterPro" id="IPR005116">
    <property type="entry name" value="Transp-assoc_OB_typ1"/>
</dbReference>
<dbReference type="GO" id="GO:0015689">
    <property type="term" value="P:molybdate ion transport"/>
    <property type="evidence" value="ECO:0007669"/>
    <property type="project" value="InterPro"/>
</dbReference>
<accession>A0A2A9DQC5</accession>
<organism evidence="4 5">
    <name type="scientific">Corynebacterium renale</name>
    <dbReference type="NCBI Taxonomy" id="1724"/>
    <lineage>
        <taxon>Bacteria</taxon>
        <taxon>Bacillati</taxon>
        <taxon>Actinomycetota</taxon>
        <taxon>Actinomycetes</taxon>
        <taxon>Mycobacteriales</taxon>
        <taxon>Corynebacteriaceae</taxon>
        <taxon>Corynebacterium</taxon>
    </lineage>
</organism>
<dbReference type="AlphaFoldDB" id="A0A2A9DQC5"/>
<dbReference type="Pfam" id="PF03459">
    <property type="entry name" value="TOBE"/>
    <property type="match status" value="1"/>
</dbReference>
<name>A0A2A9DQC5_9CORY</name>
<evidence type="ECO:0000313" key="4">
    <source>
        <dbReference type="EMBL" id="PFG28794.1"/>
    </source>
</evidence>
<sequence>MVVDKHQLVHESVATIGAMKLSARNQLRGTVTAIEEGAVNGLVTIKLDGTEQEVTASITNRSIEELGLEVGKPAIAVIKSSEVMVGIDD</sequence>
<evidence type="ECO:0000256" key="2">
    <source>
        <dbReference type="PROSITE-ProRule" id="PRU01213"/>
    </source>
</evidence>
<dbReference type="InterPro" id="IPR004606">
    <property type="entry name" value="Mop_domain"/>
</dbReference>
<dbReference type="PROSITE" id="PS51866">
    <property type="entry name" value="MOP"/>
    <property type="match status" value="1"/>
</dbReference>
<proteinExistence type="predicted"/>
<evidence type="ECO:0000256" key="1">
    <source>
        <dbReference type="ARBA" id="ARBA00022505"/>
    </source>
</evidence>
<dbReference type="InterPro" id="IPR008995">
    <property type="entry name" value="Mo/tungstate-bd_C_term_dom"/>
</dbReference>
<feature type="domain" description="Mop" evidence="3">
    <location>
        <begin position="20"/>
        <end position="87"/>
    </location>
</feature>
<keyword evidence="5" id="KW-1185">Reference proteome</keyword>
<dbReference type="STRING" id="1724.GCA_001044175_00158"/>
<comment type="caution">
    <text evidence="4">The sequence shown here is derived from an EMBL/GenBank/DDBJ whole genome shotgun (WGS) entry which is preliminary data.</text>
</comment>
<protein>
    <submittedName>
        <fullName evidence="4">Molybdate transport system regulatory protein</fullName>
    </submittedName>
</protein>
<reference evidence="4 5" key="1">
    <citation type="submission" date="2017-10" db="EMBL/GenBank/DDBJ databases">
        <title>Sequencing the genomes of 1000 actinobacteria strains.</title>
        <authorList>
            <person name="Klenk H.-P."/>
        </authorList>
    </citation>
    <scope>NUCLEOTIDE SEQUENCE [LARGE SCALE GENOMIC DNA]</scope>
    <source>
        <strain evidence="4 5">DSM 20688</strain>
    </source>
</reference>
<dbReference type="NCBIfam" id="TIGR00638">
    <property type="entry name" value="Mop"/>
    <property type="match status" value="1"/>
</dbReference>
<dbReference type="Gene3D" id="2.40.50.100">
    <property type="match status" value="1"/>
</dbReference>
<dbReference type="SUPFAM" id="SSF50331">
    <property type="entry name" value="MOP-like"/>
    <property type="match status" value="1"/>
</dbReference>